<sequence length="731" mass="85149">MITKEDKSISNEQNLKILNCNCINNAEINIKFGALNIKYGLNGTGKSTISKAILYFSSQNTEELSKLKPYNSKKEPTVENCEFKNVKLFDENYINRYLFERGSFLNNSYQVFLQDKNLDNMKKSTEKLLNGLQGIFEESNDVKELMNYLPSYVNITSFKDGTIGKRGGMGELLKGNGSGFNRYRELDSYKPFYEGRDFSTISKWAKWRNDGIEQINGETCPFCTHDMIIENIEKENKIISNVFKNSALKVANEVLVFLQNGVDRGYIESDSVSIIKEYIGDTSKEAELKAEMNQLGIETEYLLSKIEQIFYFKPMNISREQIEEIELNLDNMIINERQISKFYSTHKIKTLIKEIDSKITELKQKTIAIKKLFLGCQKKMEDLIENRKEDINNFFMIAGFPYKFILESNGENNATCYLIPNDTQEYGKIENLETHLSWGEKNAFSLVMFMFETISDDADLIILDDPITSFDKNKKFAVIKRLFDNTNFSFKNKTVLMLTHDLQPIIDYVHGNFLRKYDLHTPVYASYLINNYGNIEEKEILQEDLKNVVELTENISKNTSITMPVRLVNLRKYIELTQPNHTQNSAYDVLSNLIHGRNIEKYDNRIENKNKTDVLNDGMVFIKNYISNIDYEKLLNETSDINLLKLVETSDKYTQTIAIRFLFEKDRENCNLLSLLKKEYPNACKFVNETNHIENDYIFQLNPLNFFEIPEYYLNQLKTFCKEKLIKTNNT</sequence>
<dbReference type="RefSeq" id="WP_098973435.1">
    <property type="nucleotide sequence ID" value="NZ_CP077115.1"/>
</dbReference>
<dbReference type="EMBL" id="NIRN01000001">
    <property type="protein sequence ID" value="PHI05702.1"/>
    <property type="molecule type" value="Genomic_DNA"/>
</dbReference>
<reference evidence="1 2" key="1">
    <citation type="submission" date="2017-06" db="EMBL/GenBank/DDBJ databases">
        <title>Draft genome sequence of Fusobacterium nucleatum subsp. polymorphum KCOM 1271 (=ChDC F305).</title>
        <authorList>
            <person name="Kook J.-K."/>
            <person name="Park S.-N."/>
            <person name="Lim Y.K."/>
            <person name="Roh H."/>
        </authorList>
    </citation>
    <scope>NUCLEOTIDE SEQUENCE [LARGE SCALE GENOMIC DNA]</scope>
    <source>
        <strain evidence="2">KCOM 1271 (ChDC F305)</strain>
    </source>
</reference>
<comment type="caution">
    <text evidence="1">The sequence shown here is derived from an EMBL/GenBank/DDBJ whole genome shotgun (WGS) entry which is preliminary data.</text>
</comment>
<accession>A0A2C6BPE8</accession>
<evidence type="ECO:0008006" key="3">
    <source>
        <dbReference type="Google" id="ProtNLM"/>
    </source>
</evidence>
<evidence type="ECO:0000313" key="1">
    <source>
        <dbReference type="EMBL" id="PHI05702.1"/>
    </source>
</evidence>
<name>A0A2C6BPE8_FUSNP</name>
<organism evidence="1 2">
    <name type="scientific">Fusobacterium nucleatum subsp. polymorphum</name>
    <name type="common">Fusobacterium polymorphum</name>
    <dbReference type="NCBI Taxonomy" id="76857"/>
    <lineage>
        <taxon>Bacteria</taxon>
        <taxon>Fusobacteriati</taxon>
        <taxon>Fusobacteriota</taxon>
        <taxon>Fusobacteriia</taxon>
        <taxon>Fusobacteriales</taxon>
        <taxon>Fusobacteriaceae</taxon>
        <taxon>Fusobacterium</taxon>
    </lineage>
</organism>
<dbReference type="Gene3D" id="3.40.50.300">
    <property type="entry name" value="P-loop containing nucleotide triphosphate hydrolases"/>
    <property type="match status" value="2"/>
</dbReference>
<dbReference type="SUPFAM" id="SSF52540">
    <property type="entry name" value="P-loop containing nucleoside triphosphate hydrolases"/>
    <property type="match status" value="1"/>
</dbReference>
<proteinExistence type="predicted"/>
<evidence type="ECO:0000313" key="2">
    <source>
        <dbReference type="Proteomes" id="UP000224182"/>
    </source>
</evidence>
<protein>
    <recommendedName>
        <fullName evidence="3">Protein CR006 P-loop domain-containing protein</fullName>
    </recommendedName>
</protein>
<dbReference type="Proteomes" id="UP000224182">
    <property type="component" value="Unassembled WGS sequence"/>
</dbReference>
<dbReference type="AlphaFoldDB" id="A0A2C6BPE8"/>
<gene>
    <name evidence="1" type="ORF">CBG54_00810</name>
</gene>
<dbReference type="InterPro" id="IPR027417">
    <property type="entry name" value="P-loop_NTPase"/>
</dbReference>